<dbReference type="RefSeq" id="WP_166403089.1">
    <property type="nucleotide sequence ID" value="NZ_JAANHS010000006.1"/>
</dbReference>
<dbReference type="GO" id="GO:0016740">
    <property type="term" value="F:transferase activity"/>
    <property type="evidence" value="ECO:0007669"/>
    <property type="project" value="UniProtKB-KW"/>
</dbReference>
<dbReference type="Proteomes" id="UP001515660">
    <property type="component" value="Unassembled WGS sequence"/>
</dbReference>
<keyword evidence="7" id="KW-0259">Enterobactin biosynthesis</keyword>
<evidence type="ECO:0000259" key="12">
    <source>
        <dbReference type="Pfam" id="PF01648"/>
    </source>
</evidence>
<comment type="subunit">
    <text evidence="4">EntB, EntD, EntE, and EntF form a multienzyme complex called enterobactin synthase.</text>
</comment>
<comment type="catalytic activity">
    <reaction evidence="10">
        <text>apo-[aryl-carrier protein] + CoA = holo-[aryl-carrier protein] + adenosine 3',5'-bisphosphate + H(+)</text>
        <dbReference type="Rhea" id="RHEA:48404"/>
        <dbReference type="Rhea" id="RHEA-COMP:15903"/>
        <dbReference type="Rhea" id="RHEA-COMP:17557"/>
        <dbReference type="ChEBI" id="CHEBI:15378"/>
        <dbReference type="ChEBI" id="CHEBI:29999"/>
        <dbReference type="ChEBI" id="CHEBI:57287"/>
        <dbReference type="ChEBI" id="CHEBI:58343"/>
        <dbReference type="ChEBI" id="CHEBI:64479"/>
    </reaction>
</comment>
<organism evidence="14 15">
    <name type="scientific">Rhodobacter calidifons</name>
    <dbReference type="NCBI Taxonomy" id="2715277"/>
    <lineage>
        <taxon>Bacteria</taxon>
        <taxon>Pseudomonadati</taxon>
        <taxon>Pseudomonadota</taxon>
        <taxon>Alphaproteobacteria</taxon>
        <taxon>Rhodobacterales</taxon>
        <taxon>Rhodobacter group</taxon>
        <taxon>Rhodobacter</taxon>
    </lineage>
</organism>
<feature type="domain" description="4'-phosphopantetheinyl transferase N-terminal" evidence="13">
    <location>
        <begin position="40"/>
        <end position="106"/>
    </location>
</feature>
<evidence type="ECO:0000256" key="4">
    <source>
        <dbReference type="ARBA" id="ARBA00011503"/>
    </source>
</evidence>
<reference evidence="14 15" key="1">
    <citation type="journal article" date="2022" name="Microorganisms">
        <title>Genome Sequence and Characterization of a Xanthorhodopsin-Containing, Aerobic Anoxygenic Phototrophic Rhodobacter Species, Isolated from Mesophilic Conditions at Yellowstone National Park.</title>
        <authorList>
            <person name="Kyndt J.A."/>
            <person name="Robertson S."/>
            <person name="Shoffstall I.B."/>
            <person name="Ramaley R.F."/>
            <person name="Meyer T.E."/>
        </authorList>
    </citation>
    <scope>NUCLEOTIDE SEQUENCE [LARGE SCALE GENOMIC DNA]</scope>
    <source>
        <strain evidence="14 15">M37P</strain>
    </source>
</reference>
<dbReference type="InterPro" id="IPR037143">
    <property type="entry name" value="4-PPantetheinyl_Trfase_dom_sf"/>
</dbReference>
<evidence type="ECO:0000256" key="10">
    <source>
        <dbReference type="ARBA" id="ARBA00049176"/>
    </source>
</evidence>
<comment type="similarity">
    <text evidence="3">Belongs to the P-Pant transferase superfamily. EntD family.</text>
</comment>
<comment type="catalytic activity">
    <reaction evidence="11">
        <text>apo-[peptidyl-carrier protein] + CoA = holo-[peptidyl-carrier protein] + adenosine 3',5'-bisphosphate + H(+)</text>
        <dbReference type="Rhea" id="RHEA:46228"/>
        <dbReference type="Rhea" id="RHEA-COMP:11479"/>
        <dbReference type="Rhea" id="RHEA-COMP:11480"/>
        <dbReference type="ChEBI" id="CHEBI:15378"/>
        <dbReference type="ChEBI" id="CHEBI:29999"/>
        <dbReference type="ChEBI" id="CHEBI:57287"/>
        <dbReference type="ChEBI" id="CHEBI:58343"/>
        <dbReference type="ChEBI" id="CHEBI:64479"/>
    </reaction>
</comment>
<evidence type="ECO:0000256" key="3">
    <source>
        <dbReference type="ARBA" id="ARBA00008342"/>
    </source>
</evidence>
<comment type="caution">
    <text evidence="14">The sequence shown here is derived from an EMBL/GenBank/DDBJ whole genome shotgun (WGS) entry which is preliminary data.</text>
</comment>
<sequence>MTAAVRLGRIGQALAALFPAEVSVALCNLAAAEPAALWPEERKTLGAAVPRRVMEFAAGRQAARQALSALGVAPRALPVLPDRAPLWPEGIAGSISHAAGLAVAVVRRGAPLGVDVEEDQPLPPDLWPEIASAAERAALPAGETGLWLRRLFAAKEALFKAQAQGARAMFGFDAAHVTLAEAGFDAQFQQDAGAFRAGDVVRGRLALVEGLVLAGVTR</sequence>
<evidence type="ECO:0000313" key="14">
    <source>
        <dbReference type="EMBL" id="NHB77063.1"/>
    </source>
</evidence>
<dbReference type="EMBL" id="JAANHS010000006">
    <property type="protein sequence ID" value="NHB77063.1"/>
    <property type="molecule type" value="Genomic_DNA"/>
</dbReference>
<evidence type="ECO:0000256" key="7">
    <source>
        <dbReference type="ARBA" id="ARBA00023191"/>
    </source>
</evidence>
<evidence type="ECO:0000256" key="8">
    <source>
        <dbReference type="ARBA" id="ARBA00029894"/>
    </source>
</evidence>
<protein>
    <recommendedName>
        <fullName evidence="5">Enterobactin synthase component D</fullName>
    </recommendedName>
    <alternativeName>
        <fullName evidence="8">4'-phosphopantetheinyl transferase EntD</fullName>
    </alternativeName>
    <alternativeName>
        <fullName evidence="9">Enterochelin synthase D</fullName>
    </alternativeName>
</protein>
<evidence type="ECO:0000256" key="6">
    <source>
        <dbReference type="ARBA" id="ARBA00022679"/>
    </source>
</evidence>
<evidence type="ECO:0000313" key="15">
    <source>
        <dbReference type="Proteomes" id="UP001515660"/>
    </source>
</evidence>
<dbReference type="SUPFAM" id="SSF56214">
    <property type="entry name" value="4'-phosphopantetheinyl transferase"/>
    <property type="match status" value="1"/>
</dbReference>
<evidence type="ECO:0000256" key="9">
    <source>
        <dbReference type="ARBA" id="ARBA00031996"/>
    </source>
</evidence>
<dbReference type="PRINTS" id="PR01399">
    <property type="entry name" value="ENTSNTHTASED"/>
</dbReference>
<evidence type="ECO:0000256" key="1">
    <source>
        <dbReference type="ARBA" id="ARBA00003937"/>
    </source>
</evidence>
<comment type="pathway">
    <text evidence="2">Siderophore biosynthesis; enterobactin biosynthesis.</text>
</comment>
<dbReference type="PANTHER" id="PTHR38096:SF1">
    <property type="entry name" value="ENTEROBACTIN SYNTHASE COMPONENT D"/>
    <property type="match status" value="1"/>
</dbReference>
<evidence type="ECO:0000256" key="5">
    <source>
        <dbReference type="ARBA" id="ARBA00019087"/>
    </source>
</evidence>
<dbReference type="Pfam" id="PF01648">
    <property type="entry name" value="ACPS"/>
    <property type="match status" value="1"/>
</dbReference>
<dbReference type="PANTHER" id="PTHR38096">
    <property type="entry name" value="ENTEROBACTIN SYNTHASE COMPONENT D"/>
    <property type="match status" value="1"/>
</dbReference>
<dbReference type="InterPro" id="IPR008278">
    <property type="entry name" value="4-PPantetheinyl_Trfase_dom"/>
</dbReference>
<dbReference type="Gene3D" id="3.90.470.20">
    <property type="entry name" value="4'-phosphopantetheinyl transferase domain"/>
    <property type="match status" value="1"/>
</dbReference>
<keyword evidence="15" id="KW-1185">Reference proteome</keyword>
<dbReference type="Pfam" id="PF17837">
    <property type="entry name" value="4PPT_N"/>
    <property type="match status" value="1"/>
</dbReference>
<proteinExistence type="inferred from homology"/>
<accession>A0ABX0G6Z9</accession>
<dbReference type="InterPro" id="IPR041354">
    <property type="entry name" value="4PPT_N"/>
</dbReference>
<dbReference type="InterPro" id="IPR003542">
    <property type="entry name" value="Enbac_synth_compD-like"/>
</dbReference>
<name>A0ABX0G6Z9_9RHOB</name>
<gene>
    <name evidence="14" type="ORF">G8O29_09960</name>
</gene>
<evidence type="ECO:0000256" key="2">
    <source>
        <dbReference type="ARBA" id="ARBA00004993"/>
    </source>
</evidence>
<evidence type="ECO:0000256" key="11">
    <source>
        <dbReference type="ARBA" id="ARBA00049191"/>
    </source>
</evidence>
<feature type="domain" description="4'-phosphopantetheinyl transferase" evidence="12">
    <location>
        <begin position="111"/>
        <end position="188"/>
    </location>
</feature>
<comment type="function">
    <text evidence="1">Involved in the biosynthesis of the siderophore enterobactin (enterochelin), which is a macrocyclic trimeric lactone of N-(2,3-dihydroxybenzoyl)-serine. The serine trilactone serves as a scaffolding for the three catechol functionalities that provide hexadentate coordination for the tightly ligated iron(2+) atoms. Plays an essential role in the assembly of the enterobactin by catalyzing the transfer of the 4'-phosphopantetheine (Ppant) moiety from coenzyme A to the apo-domains of both EntB (ArCP domain) and EntF (PCP domain) to yield their holo-forms which make them competent for the activation of 2,3-dihydroxybenzoate (DHB) and L-serine, respectively.</text>
</comment>
<evidence type="ECO:0000259" key="13">
    <source>
        <dbReference type="Pfam" id="PF17837"/>
    </source>
</evidence>
<keyword evidence="6 14" id="KW-0808">Transferase</keyword>